<evidence type="ECO:0000313" key="4">
    <source>
        <dbReference type="EMBL" id="MBB6062652.1"/>
    </source>
</evidence>
<accession>A0A841GGE3</accession>
<name>A0A841GGE3_9BACT</name>
<proteinExistence type="predicted"/>
<organism evidence="4 5">
    <name type="scientific">Thermosipho japonicus</name>
    <dbReference type="NCBI Taxonomy" id="90323"/>
    <lineage>
        <taxon>Bacteria</taxon>
        <taxon>Thermotogati</taxon>
        <taxon>Thermotogota</taxon>
        <taxon>Thermotogae</taxon>
        <taxon>Thermotogales</taxon>
        <taxon>Fervidobacteriaceae</taxon>
        <taxon>Thermosipho</taxon>
    </lineage>
</organism>
<dbReference type="GO" id="GO:0005975">
    <property type="term" value="P:carbohydrate metabolic process"/>
    <property type="evidence" value="ECO:0007669"/>
    <property type="project" value="InterPro"/>
</dbReference>
<dbReference type="InterPro" id="IPR051398">
    <property type="entry name" value="Polysacch_Deacetylase"/>
</dbReference>
<keyword evidence="2" id="KW-0732">Signal</keyword>
<evidence type="ECO:0000256" key="2">
    <source>
        <dbReference type="ARBA" id="ARBA00022729"/>
    </source>
</evidence>
<protein>
    <submittedName>
        <fullName evidence="4">Peptidoglycan/xylan/chitin deacetylase (PgdA/CDA1 family)</fullName>
    </submittedName>
</protein>
<dbReference type="Gene3D" id="3.20.20.370">
    <property type="entry name" value="Glycoside hydrolase/deacetylase"/>
    <property type="match status" value="1"/>
</dbReference>
<gene>
    <name evidence="4" type="ORF">HNP65_001090</name>
</gene>
<comment type="subcellular location">
    <subcellularLocation>
        <location evidence="1">Secreted</location>
    </subcellularLocation>
</comment>
<dbReference type="PROSITE" id="PS51677">
    <property type="entry name" value="NODB"/>
    <property type="match status" value="1"/>
</dbReference>
<sequence length="325" mass="38865">MKKIVIFLLLFSFISFSNIVIFIYHRFDDGRYPTTNTWTNELEMHINLVKKLGYKIWTLKDLEDYVYGNKEEENAVIFTVDDGYVTTYTKAFPVFKKYNVPFSVFLYFGGVGISKEYLTWDMIKEMADWGVEFGHHSTTHEKFPLLRKKMDLESFKKYFEDDLIKGQKIWQEKMNTTLKYYAYPYGYYNQEMIEILKKHGFRLAFIQLSGPYNRQISPFEIPREALLEDWATESHVRYVLSRQPLILKEKPYFWKDGKLYVKAKLDPYYSNPVVYIREKGIVESTFKDGYLQAGPFEINNEVNSLMISVRGKNRKEYVRYYLIIK</sequence>
<evidence type="ECO:0000259" key="3">
    <source>
        <dbReference type="PROSITE" id="PS51677"/>
    </source>
</evidence>
<comment type="caution">
    <text evidence="4">The sequence shown here is derived from an EMBL/GenBank/DDBJ whole genome shotgun (WGS) entry which is preliminary data.</text>
</comment>
<dbReference type="GO" id="GO:0005576">
    <property type="term" value="C:extracellular region"/>
    <property type="evidence" value="ECO:0007669"/>
    <property type="project" value="UniProtKB-SubCell"/>
</dbReference>
<dbReference type="InterPro" id="IPR002509">
    <property type="entry name" value="NODB_dom"/>
</dbReference>
<feature type="domain" description="NodB homology" evidence="3">
    <location>
        <begin position="74"/>
        <end position="325"/>
    </location>
</feature>
<dbReference type="RefSeq" id="WP_184619295.1">
    <property type="nucleotide sequence ID" value="NZ_JACHEX010000002.1"/>
</dbReference>
<dbReference type="Proteomes" id="UP000555828">
    <property type="component" value="Unassembled WGS sequence"/>
</dbReference>
<dbReference type="SUPFAM" id="SSF88713">
    <property type="entry name" value="Glycoside hydrolase/deacetylase"/>
    <property type="match status" value="1"/>
</dbReference>
<dbReference type="PANTHER" id="PTHR34216">
    <property type="match status" value="1"/>
</dbReference>
<keyword evidence="5" id="KW-1185">Reference proteome</keyword>
<evidence type="ECO:0000256" key="1">
    <source>
        <dbReference type="ARBA" id="ARBA00004613"/>
    </source>
</evidence>
<dbReference type="GO" id="GO:0016810">
    <property type="term" value="F:hydrolase activity, acting on carbon-nitrogen (but not peptide) bonds"/>
    <property type="evidence" value="ECO:0007669"/>
    <property type="project" value="InterPro"/>
</dbReference>
<dbReference type="AlphaFoldDB" id="A0A841GGE3"/>
<dbReference type="EMBL" id="JACHEX010000002">
    <property type="protein sequence ID" value="MBB6062652.1"/>
    <property type="molecule type" value="Genomic_DNA"/>
</dbReference>
<dbReference type="PANTHER" id="PTHR34216:SF3">
    <property type="entry name" value="POLY-BETA-1,6-N-ACETYL-D-GLUCOSAMINE N-DEACETYLASE"/>
    <property type="match status" value="1"/>
</dbReference>
<evidence type="ECO:0000313" key="5">
    <source>
        <dbReference type="Proteomes" id="UP000555828"/>
    </source>
</evidence>
<reference evidence="4 5" key="1">
    <citation type="submission" date="2020-08" db="EMBL/GenBank/DDBJ databases">
        <title>Genomic Encyclopedia of Type Strains, Phase IV (KMG-IV): sequencing the most valuable type-strain genomes for metagenomic binning, comparative biology and taxonomic classification.</title>
        <authorList>
            <person name="Goeker M."/>
        </authorList>
    </citation>
    <scope>NUCLEOTIDE SEQUENCE [LARGE SCALE GENOMIC DNA]</scope>
    <source>
        <strain evidence="4 5">DSM 13481</strain>
    </source>
</reference>
<dbReference type="InterPro" id="IPR011330">
    <property type="entry name" value="Glyco_hydro/deAcase_b/a-brl"/>
</dbReference>
<dbReference type="Pfam" id="PF01522">
    <property type="entry name" value="Polysacc_deac_1"/>
    <property type="match status" value="1"/>
</dbReference>